<keyword evidence="9" id="KW-0966">Cell projection</keyword>
<dbReference type="NCBIfam" id="NF003676">
    <property type="entry name" value="PRK05303.1"/>
    <property type="match status" value="1"/>
</dbReference>
<dbReference type="Pfam" id="PF02119">
    <property type="entry name" value="FlgI"/>
    <property type="match status" value="1"/>
</dbReference>
<dbReference type="PRINTS" id="PR01010">
    <property type="entry name" value="FLGPRINGFLGI"/>
</dbReference>
<keyword evidence="5" id="KW-0574">Periplasm</keyword>
<evidence type="ECO:0000256" key="5">
    <source>
        <dbReference type="ARBA" id="ARBA00022764"/>
    </source>
</evidence>
<comment type="function">
    <text evidence="1 8">Assembles around the rod to form the L-ring and probably protects the motor/basal body from shearing forces during rotation.</text>
</comment>
<keyword evidence="10" id="KW-1185">Reference proteome</keyword>
<evidence type="ECO:0000256" key="3">
    <source>
        <dbReference type="ARBA" id="ARBA00019515"/>
    </source>
</evidence>
<evidence type="ECO:0000256" key="4">
    <source>
        <dbReference type="ARBA" id="ARBA00022729"/>
    </source>
</evidence>
<comment type="subunit">
    <text evidence="8">The basal body constitutes a major portion of the flagellar organelle and consists of four rings (L,P,S, and M) mounted on a central rod.</text>
</comment>
<dbReference type="Proteomes" id="UP000601041">
    <property type="component" value="Unassembled WGS sequence"/>
</dbReference>
<proteinExistence type="inferred from homology"/>
<evidence type="ECO:0000256" key="6">
    <source>
        <dbReference type="ARBA" id="ARBA00023143"/>
    </source>
</evidence>
<dbReference type="EMBL" id="CABFWE030000005">
    <property type="protein sequence ID" value="CAD7041242.1"/>
    <property type="molecule type" value="Genomic_DNA"/>
</dbReference>
<dbReference type="RefSeq" id="WP_142588267.1">
    <property type="nucleotide sequence ID" value="NZ_CABFWE030000005.1"/>
</dbReference>
<evidence type="ECO:0000256" key="1">
    <source>
        <dbReference type="ARBA" id="ARBA00002591"/>
    </source>
</evidence>
<gene>
    <name evidence="8" type="primary">flgI</name>
    <name evidence="9" type="ORF">RHAB21_03149</name>
</gene>
<reference evidence="9 10" key="1">
    <citation type="submission" date="2020-11" db="EMBL/GenBank/DDBJ databases">
        <authorList>
            <person name="Lassalle F."/>
        </authorList>
    </citation>
    <scope>NUCLEOTIDE SEQUENCE [LARGE SCALE GENOMIC DNA]</scope>
    <source>
        <strain evidence="9 10">AB21</strain>
    </source>
</reference>
<dbReference type="InterPro" id="IPR001782">
    <property type="entry name" value="Flag_FlgI"/>
</dbReference>
<feature type="chain" id="PRO_5044930626" description="Flagellar P-ring protein" evidence="8">
    <location>
        <begin position="28"/>
        <end position="374"/>
    </location>
</feature>
<evidence type="ECO:0000313" key="10">
    <source>
        <dbReference type="Proteomes" id="UP000601041"/>
    </source>
</evidence>
<keyword evidence="4 8" id="KW-0732">Signal</keyword>
<comment type="caution">
    <text evidence="9">The sequence shown here is derived from an EMBL/GenBank/DDBJ whole genome shotgun (WGS) entry which is preliminary data.</text>
</comment>
<evidence type="ECO:0000313" key="9">
    <source>
        <dbReference type="EMBL" id="CAD7041242.1"/>
    </source>
</evidence>
<keyword evidence="9" id="KW-0969">Cilium</keyword>
<evidence type="ECO:0000256" key="2">
    <source>
        <dbReference type="ARBA" id="ARBA00004117"/>
    </source>
</evidence>
<keyword evidence="9" id="KW-0282">Flagellum</keyword>
<evidence type="ECO:0000256" key="8">
    <source>
        <dbReference type="HAMAP-Rule" id="MF_00416"/>
    </source>
</evidence>
<dbReference type="HAMAP" id="MF_00416">
    <property type="entry name" value="FlgI"/>
    <property type="match status" value="1"/>
</dbReference>
<comment type="subcellular location">
    <subcellularLocation>
        <location evidence="2 8">Bacterial flagellum basal body</location>
    </subcellularLocation>
</comment>
<evidence type="ECO:0000256" key="7">
    <source>
        <dbReference type="ARBA" id="ARBA00032344"/>
    </source>
</evidence>
<comment type="similarity">
    <text evidence="8">Belongs to the FlgI family.</text>
</comment>
<feature type="signal peptide" evidence="8">
    <location>
        <begin position="1"/>
        <end position="27"/>
    </location>
</feature>
<protein>
    <recommendedName>
        <fullName evidence="3 8">Flagellar P-ring protein</fullName>
    </recommendedName>
    <alternativeName>
        <fullName evidence="7 8">Basal body P-ring protein</fullName>
    </alternativeName>
</protein>
<organism evidence="9 10">
    <name type="scientific">Pseudorhizobium halotolerans</name>
    <dbReference type="NCBI Taxonomy" id="1233081"/>
    <lineage>
        <taxon>Bacteria</taxon>
        <taxon>Pseudomonadati</taxon>
        <taxon>Pseudomonadota</taxon>
        <taxon>Alphaproteobacteria</taxon>
        <taxon>Hyphomicrobiales</taxon>
        <taxon>Rhizobiaceae</taxon>
        <taxon>Rhizobium/Agrobacterium group</taxon>
        <taxon>Pseudorhizobium</taxon>
    </lineage>
</organism>
<dbReference type="PANTHER" id="PTHR30381:SF0">
    <property type="entry name" value="FLAGELLAR P-RING PROTEIN"/>
    <property type="match status" value="1"/>
</dbReference>
<name>A0ABM8PPR0_9HYPH</name>
<accession>A0ABM8PPR0</accession>
<sequence precursor="true">MKHARWILALVLTAAAALSAVAPSAMADAARIKDIASLQSGRDNQLIGYGLVVGLQGSGDSLRSSPFTDQSMRAMLQNLGISTQGGQSNAKNVAAVMVTANLPPFASPGSRLDVSVSSLGDATSLRGGTLVMTSLSGADGQIYAVAQGAVIVSGFSAQGDAATLTEGVTTAGRVPNGAIIERELPSRFKDAVNLVLQLRNPDFSTAVRMADAVNVFAGQRYGGPIAEARDSQEVIIQKPKAADLTRLMAEVENLVVQTDTPAKVVINERTGTIVIGADVRVSRVAVSYGTLTVQVTETPQVIQPEPFSRGVTAVQPETDIMAMKEGGPVAILDGPDLRTLVAGLNNIGVKPDGIIAILQGIKSAGALQAELVLQ</sequence>
<keyword evidence="6 8" id="KW-0975">Bacterial flagellum</keyword>
<dbReference type="PANTHER" id="PTHR30381">
    <property type="entry name" value="FLAGELLAR P-RING PERIPLASMIC PROTEIN FLGI"/>
    <property type="match status" value="1"/>
</dbReference>